<feature type="transmembrane region" description="Helical" evidence="11">
    <location>
        <begin position="590"/>
        <end position="609"/>
    </location>
</feature>
<comment type="caution">
    <text evidence="13">The sequence shown here is derived from an EMBL/GenBank/DDBJ whole genome shotgun (WGS) entry which is preliminary data.</text>
</comment>
<dbReference type="Pfam" id="PF06422">
    <property type="entry name" value="PDR_CDR"/>
    <property type="match status" value="1"/>
</dbReference>
<dbReference type="VEuPathDB" id="FungiDB:P170DRAFT_396322"/>
<evidence type="ECO:0000256" key="3">
    <source>
        <dbReference type="ARBA" id="ARBA00022448"/>
    </source>
</evidence>
<dbReference type="InterPro" id="IPR029481">
    <property type="entry name" value="ABC_trans_N"/>
</dbReference>
<protein>
    <recommendedName>
        <fullName evidence="12">ABC transporter domain-containing protein</fullName>
    </recommendedName>
</protein>
<reference evidence="13 14" key="1">
    <citation type="submission" date="2016-12" db="EMBL/GenBank/DDBJ databases">
        <title>The genomes of Aspergillus section Nigri reveals drivers in fungal speciation.</title>
        <authorList>
            <consortium name="DOE Joint Genome Institute"/>
            <person name="Vesth T.C."/>
            <person name="Nybo J."/>
            <person name="Theobald S."/>
            <person name="Brandl J."/>
            <person name="Frisvad J.C."/>
            <person name="Nielsen K.F."/>
            <person name="Lyhne E.K."/>
            <person name="Kogle M.E."/>
            <person name="Kuo A."/>
            <person name="Riley R."/>
            <person name="Clum A."/>
            <person name="Nolan M."/>
            <person name="Lipzen A."/>
            <person name="Salamov A."/>
            <person name="Henrissat B."/>
            <person name="Wiebenga A."/>
            <person name="De Vries R.P."/>
            <person name="Grigoriev I.V."/>
            <person name="Mortensen U.H."/>
            <person name="Andersen M.R."/>
            <person name="Baker S.E."/>
        </authorList>
    </citation>
    <scope>NUCLEOTIDE SEQUENCE [LARGE SCALE GENOMIC DNA]</scope>
    <source>
        <strain evidence="13 14">IBT 23096</strain>
    </source>
</reference>
<feature type="transmembrane region" description="Helical" evidence="11">
    <location>
        <begin position="1175"/>
        <end position="1194"/>
    </location>
</feature>
<feature type="transmembrane region" description="Helical" evidence="11">
    <location>
        <begin position="513"/>
        <end position="534"/>
    </location>
</feature>
<organism evidence="13 14">
    <name type="scientific">Aspergillus steynii IBT 23096</name>
    <dbReference type="NCBI Taxonomy" id="1392250"/>
    <lineage>
        <taxon>Eukaryota</taxon>
        <taxon>Fungi</taxon>
        <taxon>Dikarya</taxon>
        <taxon>Ascomycota</taxon>
        <taxon>Pezizomycotina</taxon>
        <taxon>Eurotiomycetes</taxon>
        <taxon>Eurotiomycetidae</taxon>
        <taxon>Eurotiales</taxon>
        <taxon>Aspergillaceae</taxon>
        <taxon>Aspergillus</taxon>
        <taxon>Aspergillus subgen. Circumdati</taxon>
    </lineage>
</organism>
<dbReference type="CDD" id="cd03232">
    <property type="entry name" value="ABCG_PDR_domain2"/>
    <property type="match status" value="1"/>
</dbReference>
<evidence type="ECO:0000256" key="4">
    <source>
        <dbReference type="ARBA" id="ARBA00022475"/>
    </source>
</evidence>
<dbReference type="SMART" id="SM00382">
    <property type="entry name" value="AAA"/>
    <property type="match status" value="2"/>
</dbReference>
<dbReference type="InterPro" id="IPR027417">
    <property type="entry name" value="P-loop_NTPase"/>
</dbReference>
<dbReference type="InterPro" id="IPR010929">
    <property type="entry name" value="PDR_CDR_ABC"/>
</dbReference>
<evidence type="ECO:0000256" key="10">
    <source>
        <dbReference type="SAM" id="MobiDB-lite"/>
    </source>
</evidence>
<feature type="transmembrane region" description="Helical" evidence="11">
    <location>
        <begin position="1258"/>
        <end position="1278"/>
    </location>
</feature>
<feature type="transmembrane region" description="Helical" evidence="11">
    <location>
        <begin position="1411"/>
        <end position="1430"/>
    </location>
</feature>
<name>A0A2I2GLG1_9EURO</name>
<dbReference type="EMBL" id="MSFO01000001">
    <property type="protein sequence ID" value="PLB53712.1"/>
    <property type="molecule type" value="Genomic_DNA"/>
</dbReference>
<sequence>MSEQSTEAKLNLQLTRTQTASSLITDHDRVTVARIATNLRQRASVKEEPEMDDTSLDPANPNFNPHEWAKKTIRSFDTEEVNARRRGVVFENLSVFGSGSSVQIQQTVLSTLLLPFSKIATMMQQSRSGKRTILNSFDGLLDGGELLLVLGRPGSGCSTFLKSICGHLNGLDLDPSSDIQYKGIQFARMIKEFRGEVLYNQEVDKHFPHLTVGETLEFAAHARAPQNRINGYSREEYVGIMVQVILAFFGLSHTYSTKVGNDFVRGVSGGERKRVSIAEMALSRAPIGAWDNSTRGLDAATALEFVKALRLSADLGGSCHAVAAYQASQSMYDIFDQVIVLYEGREIYYGPCERAVEYFEEMGWMRPLRQVSGDFLTSITNPRERVARPDMKHKVPRSAAEFEAYWRKSPEYHALKSKMKNYQQNFPVDGQQERAFNATKQAGQAKHVRKQSPYLLSVPMQFRLCLKRAFQRTRNDLPATMATAIVQVILSLIIGSIFYNTPNSTNGFFQKGAVLYFGVLMNALITINEIMLLYSQRPIVEKQASYAFVHPFTESLASIILDFPIKLFRCCIFSLILYFMTNLRREPSQFFIFIMFLVTAIVTMSGIFRTLGAMTKTIGQAMALAGIMVICMAVYTGFTIPQPYMHPWFGWIRWLNPIYYAFEGIIANEFHGRNFECSQFVPSYPSLSGTSFICSAVGAVAGEHFVSGDEFIGQNYQYYYSHIWRNYGILIGFLVFFNTLYLVITELSPGTSSKPEALVFRPGHIPAYLKNRDMESAASEKVPVASTDGSTDVDDEATHLAKQTDIFTWRGLSYDIPVKDGTRRLLDEVNGWVKPGTLTALMGVSGAGKTTLLDVLAQRATLGVISGELLVNGKDLDASFPRKAGYVQQQDLHLETATVREALQFSAALRQPSSVPMREKYGFVEEVIKMLDMEEFAESVVGNPGEGLNVEQRKLLTIGVELAAKPALLIFLDEPTSGLDSQSSWAICKFMRKLADHGQAVLATIHQPSALLFQEFDRLLFLAKGGKTVYFGDIGEQSRVLLDYFESNGARHCEESENPAEYMLEIIGAGASGQSSIDWVATWNNSSHRREVLAELDRIAKHSSPNATDSDDMSTREFAMPITSQFYFVTKRVFQQYYRQPEYILAKFVLGIISGLFIGFSFWKADNSQQGFQNVLFSLFLLCTIFSTLVNQIMPKFVTQRALYEVRERPSRTYSWKVFIVAQILAELPWQIILGVCSWASFYFAVFGADQEPQRQGLVLLFVVQFYIFASSFAQLVISALPDPALGGMLAVLGFGMSLIFNGVMQPPDALPGFWIFMHRVSPLTYYIAGISGAALHDRPIRCSDRELNTFDPPAGQTCGDYLAEYLKAAPGQLYNHEATEACQYCSLRISDQYLAGRDISWDDRWRNYGIFWAYFVFNVFGAIMLYYVFRVWPYTKKVRASKK</sequence>
<dbReference type="InterPro" id="IPR003593">
    <property type="entry name" value="AAA+_ATPase"/>
</dbReference>
<dbReference type="Pfam" id="PF00005">
    <property type="entry name" value="ABC_tran"/>
    <property type="match status" value="2"/>
</dbReference>
<accession>A0A2I2GLG1</accession>
<evidence type="ECO:0000259" key="12">
    <source>
        <dbReference type="PROSITE" id="PS50893"/>
    </source>
</evidence>
<dbReference type="PANTHER" id="PTHR19241">
    <property type="entry name" value="ATP-BINDING CASSETTE TRANSPORTER"/>
    <property type="match status" value="1"/>
</dbReference>
<evidence type="ECO:0000256" key="11">
    <source>
        <dbReference type="SAM" id="Phobius"/>
    </source>
</evidence>
<feature type="domain" description="ABC transporter" evidence="12">
    <location>
        <begin position="801"/>
        <end position="1050"/>
    </location>
</feature>
<dbReference type="InterPro" id="IPR043926">
    <property type="entry name" value="ABCG_dom"/>
</dbReference>
<dbReference type="GeneID" id="36553811"/>
<evidence type="ECO:0000256" key="8">
    <source>
        <dbReference type="ARBA" id="ARBA00022989"/>
    </source>
</evidence>
<evidence type="ECO:0000256" key="2">
    <source>
        <dbReference type="ARBA" id="ARBA00006012"/>
    </source>
</evidence>
<dbReference type="GO" id="GO:0005886">
    <property type="term" value="C:plasma membrane"/>
    <property type="evidence" value="ECO:0007669"/>
    <property type="project" value="UniProtKB-SubCell"/>
</dbReference>
<dbReference type="Pfam" id="PF19055">
    <property type="entry name" value="ABC2_membrane_7"/>
    <property type="match status" value="1"/>
</dbReference>
<feature type="transmembrane region" description="Helical" evidence="11">
    <location>
        <begin position="555"/>
        <end position="578"/>
    </location>
</feature>
<evidence type="ECO:0000256" key="1">
    <source>
        <dbReference type="ARBA" id="ARBA00004651"/>
    </source>
</evidence>
<evidence type="ECO:0000256" key="6">
    <source>
        <dbReference type="ARBA" id="ARBA00022741"/>
    </source>
</evidence>
<dbReference type="PROSITE" id="PS50893">
    <property type="entry name" value="ABC_TRANSPORTER_2"/>
    <property type="match status" value="2"/>
</dbReference>
<dbReference type="Pfam" id="PF01061">
    <property type="entry name" value="ABC2_membrane"/>
    <property type="match status" value="2"/>
</dbReference>
<feature type="transmembrane region" description="Helical" evidence="11">
    <location>
        <begin position="1214"/>
        <end position="1246"/>
    </location>
</feature>
<keyword evidence="3" id="KW-0813">Transport</keyword>
<comment type="similarity">
    <text evidence="2">Belongs to the ABC transporter superfamily. ABCG family. PDR (TC 3.A.1.205) subfamily.</text>
</comment>
<dbReference type="STRING" id="1392250.A0A2I2GLG1"/>
<dbReference type="OrthoDB" id="245989at2759"/>
<comment type="subcellular location">
    <subcellularLocation>
        <location evidence="1">Cell membrane</location>
        <topology evidence="1">Multi-pass membrane protein</topology>
    </subcellularLocation>
</comment>
<feature type="region of interest" description="Disordered" evidence="10">
    <location>
        <begin position="43"/>
        <end position="64"/>
    </location>
</feature>
<feature type="transmembrane region" description="Helical" evidence="11">
    <location>
        <begin position="1144"/>
        <end position="1163"/>
    </location>
</feature>
<dbReference type="InterPro" id="IPR017871">
    <property type="entry name" value="ABC_transporter-like_CS"/>
</dbReference>
<dbReference type="Pfam" id="PF14510">
    <property type="entry name" value="ABC_trans_N"/>
    <property type="match status" value="1"/>
</dbReference>
<keyword evidence="9 11" id="KW-0472">Membrane</keyword>
<dbReference type="GO" id="GO:0005524">
    <property type="term" value="F:ATP binding"/>
    <property type="evidence" value="ECO:0007669"/>
    <property type="project" value="UniProtKB-KW"/>
</dbReference>
<evidence type="ECO:0000256" key="5">
    <source>
        <dbReference type="ARBA" id="ARBA00022692"/>
    </source>
</evidence>
<keyword evidence="8 11" id="KW-1133">Transmembrane helix</keyword>
<keyword evidence="7" id="KW-0067">ATP-binding</keyword>
<dbReference type="FunFam" id="3.40.50.300:FF:000054">
    <property type="entry name" value="ABC multidrug transporter atrF"/>
    <property type="match status" value="1"/>
</dbReference>
<keyword evidence="14" id="KW-1185">Reference proteome</keyword>
<dbReference type="Gene3D" id="3.40.50.300">
    <property type="entry name" value="P-loop containing nucleotide triphosphate hydrolases"/>
    <property type="match status" value="2"/>
</dbReference>
<dbReference type="InterPro" id="IPR034003">
    <property type="entry name" value="ABCG_PDR_2"/>
</dbReference>
<evidence type="ECO:0000313" key="14">
    <source>
        <dbReference type="Proteomes" id="UP000234275"/>
    </source>
</evidence>
<dbReference type="SUPFAM" id="SSF52540">
    <property type="entry name" value="P-loop containing nucleoside triphosphate hydrolases"/>
    <property type="match status" value="2"/>
</dbReference>
<gene>
    <name evidence="13" type="ORF">P170DRAFT_396322</name>
</gene>
<feature type="domain" description="ABC transporter" evidence="12">
    <location>
        <begin position="114"/>
        <end position="368"/>
    </location>
</feature>
<keyword evidence="5 11" id="KW-0812">Transmembrane</keyword>
<feature type="transmembrane region" description="Helical" evidence="11">
    <location>
        <begin position="724"/>
        <end position="744"/>
    </location>
</feature>
<dbReference type="GO" id="GO:0140359">
    <property type="term" value="F:ABC-type transporter activity"/>
    <property type="evidence" value="ECO:0007669"/>
    <property type="project" value="InterPro"/>
</dbReference>
<feature type="transmembrane region" description="Helical" evidence="11">
    <location>
        <begin position="477"/>
        <end position="501"/>
    </location>
</feature>
<proteinExistence type="inferred from homology"/>
<feature type="transmembrane region" description="Helical" evidence="11">
    <location>
        <begin position="621"/>
        <end position="640"/>
    </location>
</feature>
<dbReference type="Proteomes" id="UP000234275">
    <property type="component" value="Unassembled WGS sequence"/>
</dbReference>
<feature type="transmembrane region" description="Helical" evidence="11">
    <location>
        <begin position="1285"/>
        <end position="1305"/>
    </location>
</feature>
<dbReference type="InterPro" id="IPR013525">
    <property type="entry name" value="ABC2_TM"/>
</dbReference>
<evidence type="ECO:0000256" key="7">
    <source>
        <dbReference type="ARBA" id="ARBA00022840"/>
    </source>
</evidence>
<evidence type="ECO:0000313" key="13">
    <source>
        <dbReference type="EMBL" id="PLB53712.1"/>
    </source>
</evidence>
<keyword evidence="4" id="KW-1003">Cell membrane</keyword>
<dbReference type="RefSeq" id="XP_024709014.1">
    <property type="nucleotide sequence ID" value="XM_024846112.1"/>
</dbReference>
<dbReference type="InterPro" id="IPR003439">
    <property type="entry name" value="ABC_transporter-like_ATP-bd"/>
</dbReference>
<dbReference type="PROSITE" id="PS00211">
    <property type="entry name" value="ABC_TRANSPORTER_1"/>
    <property type="match status" value="1"/>
</dbReference>
<keyword evidence="6" id="KW-0547">Nucleotide-binding</keyword>
<dbReference type="GO" id="GO:0016887">
    <property type="term" value="F:ATP hydrolysis activity"/>
    <property type="evidence" value="ECO:0007669"/>
    <property type="project" value="InterPro"/>
</dbReference>
<evidence type="ECO:0000256" key="9">
    <source>
        <dbReference type="ARBA" id="ARBA00023136"/>
    </source>
</evidence>